<dbReference type="Pfam" id="PF00158">
    <property type="entry name" value="Sigma54_activat"/>
    <property type="match status" value="1"/>
</dbReference>
<dbReference type="SMART" id="SM00091">
    <property type="entry name" value="PAS"/>
    <property type="match status" value="2"/>
</dbReference>
<dbReference type="AlphaFoldDB" id="A0A354YW39"/>
<dbReference type="PROSITE" id="PS00675">
    <property type="entry name" value="SIGMA54_INTERACT_1"/>
    <property type="match status" value="1"/>
</dbReference>
<accession>A0A354YW39</accession>
<dbReference type="InterPro" id="IPR025662">
    <property type="entry name" value="Sigma_54_int_dom_ATP-bd_1"/>
</dbReference>
<dbReference type="InterPro" id="IPR025944">
    <property type="entry name" value="Sigma_54_int_dom_CS"/>
</dbReference>
<evidence type="ECO:0000256" key="2">
    <source>
        <dbReference type="ARBA" id="ARBA00022840"/>
    </source>
</evidence>
<dbReference type="InterPro" id="IPR000014">
    <property type="entry name" value="PAS"/>
</dbReference>
<dbReference type="EMBL" id="DNZF01000143">
    <property type="protein sequence ID" value="HBK53560.1"/>
    <property type="molecule type" value="Genomic_DNA"/>
</dbReference>
<evidence type="ECO:0000256" key="3">
    <source>
        <dbReference type="ARBA" id="ARBA00023015"/>
    </source>
</evidence>
<evidence type="ECO:0000259" key="5">
    <source>
        <dbReference type="PROSITE" id="PS50045"/>
    </source>
</evidence>
<feature type="domain" description="Sigma-54 factor interaction" evidence="5">
    <location>
        <begin position="246"/>
        <end position="476"/>
    </location>
</feature>
<dbReference type="SUPFAM" id="SSF52540">
    <property type="entry name" value="P-loop containing nucleoside triphosphate hydrolases"/>
    <property type="match status" value="1"/>
</dbReference>
<dbReference type="STRING" id="378794.GCA_001570625_02271"/>
<comment type="caution">
    <text evidence="7">The sequence shown here is derived from an EMBL/GenBank/DDBJ whole genome shotgun (WGS) entry which is preliminary data.</text>
</comment>
<dbReference type="InterPro" id="IPR027417">
    <property type="entry name" value="P-loop_NTPase"/>
</dbReference>
<dbReference type="Gene3D" id="3.40.50.300">
    <property type="entry name" value="P-loop containing nucleotide triphosphate hydrolases"/>
    <property type="match status" value="1"/>
</dbReference>
<evidence type="ECO:0000256" key="1">
    <source>
        <dbReference type="ARBA" id="ARBA00022741"/>
    </source>
</evidence>
<dbReference type="Gene3D" id="3.30.450.20">
    <property type="entry name" value="PAS domain"/>
    <property type="match status" value="1"/>
</dbReference>
<dbReference type="GO" id="GO:0005524">
    <property type="term" value="F:ATP binding"/>
    <property type="evidence" value="ECO:0007669"/>
    <property type="project" value="UniProtKB-KW"/>
</dbReference>
<dbReference type="SMART" id="SM00382">
    <property type="entry name" value="AAA"/>
    <property type="match status" value="1"/>
</dbReference>
<evidence type="ECO:0000313" key="7">
    <source>
        <dbReference type="EMBL" id="HBK53560.1"/>
    </source>
</evidence>
<dbReference type="Pfam" id="PF25601">
    <property type="entry name" value="AAA_lid_14"/>
    <property type="match status" value="1"/>
</dbReference>
<keyword evidence="4" id="KW-0804">Transcription</keyword>
<keyword evidence="3" id="KW-0805">Transcription regulation</keyword>
<dbReference type="PROSITE" id="PS50045">
    <property type="entry name" value="SIGMA54_INTERACT_4"/>
    <property type="match status" value="1"/>
</dbReference>
<dbReference type="InterPro" id="IPR035965">
    <property type="entry name" value="PAS-like_dom_sf"/>
</dbReference>
<organism evidence="7 8">
    <name type="scientific">Syntrophomonas wolfei</name>
    <dbReference type="NCBI Taxonomy" id="863"/>
    <lineage>
        <taxon>Bacteria</taxon>
        <taxon>Bacillati</taxon>
        <taxon>Bacillota</taxon>
        <taxon>Clostridia</taxon>
        <taxon>Eubacteriales</taxon>
        <taxon>Syntrophomonadaceae</taxon>
        <taxon>Syntrophomonas</taxon>
    </lineage>
</organism>
<dbReference type="Gene3D" id="1.10.10.60">
    <property type="entry name" value="Homeodomain-like"/>
    <property type="match status" value="1"/>
</dbReference>
<dbReference type="Pfam" id="PF02954">
    <property type="entry name" value="HTH_8"/>
    <property type="match status" value="1"/>
</dbReference>
<reference evidence="7 8" key="1">
    <citation type="journal article" date="2018" name="Nat. Biotechnol.">
        <title>A standardized bacterial taxonomy based on genome phylogeny substantially revises the tree of life.</title>
        <authorList>
            <person name="Parks D.H."/>
            <person name="Chuvochina M."/>
            <person name="Waite D.W."/>
            <person name="Rinke C."/>
            <person name="Skarshewski A."/>
            <person name="Chaumeil P.A."/>
            <person name="Hugenholtz P."/>
        </authorList>
    </citation>
    <scope>NUCLEOTIDE SEQUENCE [LARGE SCALE GENOMIC DNA]</scope>
    <source>
        <strain evidence="7">UBA10948</strain>
    </source>
</reference>
<dbReference type="SUPFAM" id="SSF55785">
    <property type="entry name" value="PYP-like sensor domain (PAS domain)"/>
    <property type="match status" value="1"/>
</dbReference>
<dbReference type="CDD" id="cd00130">
    <property type="entry name" value="PAS"/>
    <property type="match status" value="1"/>
</dbReference>
<evidence type="ECO:0000256" key="4">
    <source>
        <dbReference type="ARBA" id="ARBA00023163"/>
    </source>
</evidence>
<keyword evidence="1" id="KW-0547">Nucleotide-binding</keyword>
<protein>
    <submittedName>
        <fullName evidence="7">Sigma-54-dependent Fis family transcriptional regulator</fullName>
    </submittedName>
</protein>
<dbReference type="InterPro" id="IPR002197">
    <property type="entry name" value="HTH_Fis"/>
</dbReference>
<keyword evidence="2" id="KW-0067">ATP-binding</keyword>
<dbReference type="PANTHER" id="PTHR32071">
    <property type="entry name" value="TRANSCRIPTIONAL REGULATORY PROTEIN"/>
    <property type="match status" value="1"/>
</dbReference>
<dbReference type="PANTHER" id="PTHR32071:SF57">
    <property type="entry name" value="C4-DICARBOXYLATE TRANSPORT TRANSCRIPTIONAL REGULATORY PROTEIN DCTD"/>
    <property type="match status" value="1"/>
</dbReference>
<proteinExistence type="predicted"/>
<dbReference type="GO" id="GO:0043565">
    <property type="term" value="F:sequence-specific DNA binding"/>
    <property type="evidence" value="ECO:0007669"/>
    <property type="project" value="InterPro"/>
</dbReference>
<dbReference type="Pfam" id="PF13426">
    <property type="entry name" value="PAS_9"/>
    <property type="match status" value="1"/>
</dbReference>
<dbReference type="CDD" id="cd00009">
    <property type="entry name" value="AAA"/>
    <property type="match status" value="1"/>
</dbReference>
<gene>
    <name evidence="7" type="ORF">DDZ44_06465</name>
</gene>
<dbReference type="SUPFAM" id="SSF46689">
    <property type="entry name" value="Homeodomain-like"/>
    <property type="match status" value="1"/>
</dbReference>
<dbReference type="PROSITE" id="PS00688">
    <property type="entry name" value="SIGMA54_INTERACT_3"/>
    <property type="match status" value="1"/>
</dbReference>
<dbReference type="FunFam" id="3.40.50.300:FF:000006">
    <property type="entry name" value="DNA-binding transcriptional regulator NtrC"/>
    <property type="match status" value="1"/>
</dbReference>
<evidence type="ECO:0000259" key="6">
    <source>
        <dbReference type="PROSITE" id="PS50112"/>
    </source>
</evidence>
<dbReference type="Proteomes" id="UP000263273">
    <property type="component" value="Unassembled WGS sequence"/>
</dbReference>
<dbReference type="GO" id="GO:0006355">
    <property type="term" value="P:regulation of DNA-templated transcription"/>
    <property type="evidence" value="ECO:0007669"/>
    <property type="project" value="InterPro"/>
</dbReference>
<dbReference type="InterPro" id="IPR058031">
    <property type="entry name" value="AAA_lid_NorR"/>
</dbReference>
<dbReference type="Gene3D" id="1.10.8.60">
    <property type="match status" value="1"/>
</dbReference>
<dbReference type="PROSITE" id="PS50112">
    <property type="entry name" value="PAS"/>
    <property type="match status" value="1"/>
</dbReference>
<name>A0A354YW39_9FIRM</name>
<dbReference type="InterPro" id="IPR002078">
    <property type="entry name" value="Sigma_54_int"/>
</dbReference>
<dbReference type="PRINTS" id="PR01590">
    <property type="entry name" value="HTHFIS"/>
</dbReference>
<sequence length="557" mass="62693">MKLMSLNLELHSHDLLLYPILQNIDEGILITDTSLNIIFCNENAGKILGLNPNQILGQNVDCLNPHLTFDNILKGPHRIVKDIKVINEDEVNVTRGLLEIRPKCYAAYAILRTIDSFKEYQLNSLLQTPYEGIAVFDKNAHLLYSNELCQGFFPSNSTNELNQIMGALIPWTNLQQAIDRGKTFSTEVLSPDGQALRLVFLPIMRHNRSLGVIVKSSPVELSRVNEWEQLLEQYQQGTARYSLNHIVGNNQHICEQKALAARAARSVSTVLITGESGTGKEIFAHAIHNMSPRRKGPFVKVNCAAVPETLLESELFGYNEGAFTGALKEGKPGKFELANHGTIFLDEIADMSLSMQAKLLRVLQEREVERIGSLSSTKVNIRVIAATNQNLAELVSENKFREDLFYRLNVIVLNLIPLRQRVDDIPLLSHHLLHRLNQELGTRVEKINPEVIQSFCSYDWPGNIRELENTIERAVNFCEGNTITINDIPDNIIQRKNHYSSTTGSHSSLGNILGKQEKALIEEVLKNCGGNKSKAAKTLNIHRSVLYRKLHKYDIKL</sequence>
<feature type="domain" description="PAS" evidence="6">
    <location>
        <begin position="20"/>
        <end position="65"/>
    </location>
</feature>
<evidence type="ECO:0000313" key="8">
    <source>
        <dbReference type="Proteomes" id="UP000263273"/>
    </source>
</evidence>
<dbReference type="InterPro" id="IPR003593">
    <property type="entry name" value="AAA+_ATPase"/>
</dbReference>
<dbReference type="InterPro" id="IPR009057">
    <property type="entry name" value="Homeodomain-like_sf"/>
</dbReference>